<gene>
    <name evidence="1" type="ORF">PYCCODRAFT_1202215</name>
</gene>
<keyword evidence="2" id="KW-1185">Reference proteome</keyword>
<dbReference type="Proteomes" id="UP000193067">
    <property type="component" value="Unassembled WGS sequence"/>
</dbReference>
<protein>
    <submittedName>
        <fullName evidence="1">Uncharacterized protein</fullName>
    </submittedName>
</protein>
<dbReference type="EMBL" id="KZ084159">
    <property type="protein sequence ID" value="OSC97032.1"/>
    <property type="molecule type" value="Genomic_DNA"/>
</dbReference>
<accession>A0A1Y2I972</accession>
<name>A0A1Y2I972_TRAC3</name>
<reference evidence="1 2" key="1">
    <citation type="journal article" date="2015" name="Biotechnol. Biofuels">
        <title>Enhanced degradation of softwood versus hardwood by the white-rot fungus Pycnoporus coccineus.</title>
        <authorList>
            <person name="Couturier M."/>
            <person name="Navarro D."/>
            <person name="Chevret D."/>
            <person name="Henrissat B."/>
            <person name="Piumi F."/>
            <person name="Ruiz-Duenas F.J."/>
            <person name="Martinez A.T."/>
            <person name="Grigoriev I.V."/>
            <person name="Riley R."/>
            <person name="Lipzen A."/>
            <person name="Berrin J.G."/>
            <person name="Master E.R."/>
            <person name="Rosso M.N."/>
        </authorList>
    </citation>
    <scope>NUCLEOTIDE SEQUENCE [LARGE SCALE GENOMIC DNA]</scope>
    <source>
        <strain evidence="1 2">BRFM310</strain>
    </source>
</reference>
<dbReference type="AlphaFoldDB" id="A0A1Y2I972"/>
<evidence type="ECO:0000313" key="1">
    <source>
        <dbReference type="EMBL" id="OSC97032.1"/>
    </source>
</evidence>
<proteinExistence type="predicted"/>
<organism evidence="1 2">
    <name type="scientific">Trametes coccinea (strain BRFM310)</name>
    <name type="common">Pycnoporus coccineus</name>
    <dbReference type="NCBI Taxonomy" id="1353009"/>
    <lineage>
        <taxon>Eukaryota</taxon>
        <taxon>Fungi</taxon>
        <taxon>Dikarya</taxon>
        <taxon>Basidiomycota</taxon>
        <taxon>Agaricomycotina</taxon>
        <taxon>Agaricomycetes</taxon>
        <taxon>Polyporales</taxon>
        <taxon>Polyporaceae</taxon>
        <taxon>Trametes</taxon>
    </lineage>
</organism>
<sequence>MLSYHMSLVSRLSMRITLAANPSWEARLTTTRCTCSPIIVVQEPLLAESRSGGPLVILGQYAHAVESTVPLYTSLARRTTAQAYPFPLRVASPSRLSLPPPIPCLSRTPDPAHSQRIVSASIRTRNPRTSTDAYVTASTTNRVCSARVCADLRCTVIVHACGPDPLVRTIDSLRSCWSRWLFVSRRHRHRLRAQTTQHAFSPIVDERGSWSGSCSPPLDAQDVGLGESCLRLDSATHQPTLEGQWQLKRLILIYRMCVPISTSLVWPCMTVSLLSYIMMYLGYYVPSAGSVLHQLGHRFPHTTHNKLAASCSTTTLTDLDTLLCLPPWLSVCHMSHGAKDLTGGFSTSEDVLQTTRTCQRRDRHPSAHAAIGHPPMGPRLLHAPANSSDSARLQGTATFGGMHPECAQVELGCMYTLGSSGRTAPHSEMRTCTSLSSHRPVRGHGAVISMINSRDDQEARWQG</sequence>
<evidence type="ECO:0000313" key="2">
    <source>
        <dbReference type="Proteomes" id="UP000193067"/>
    </source>
</evidence>